<dbReference type="PROSITE" id="PS50297">
    <property type="entry name" value="ANK_REP_REGION"/>
    <property type="match status" value="2"/>
</dbReference>
<feature type="repeat" description="ANK" evidence="3">
    <location>
        <begin position="53"/>
        <end position="85"/>
    </location>
</feature>
<feature type="compositionally biased region" description="Polar residues" evidence="4">
    <location>
        <begin position="354"/>
        <end position="364"/>
    </location>
</feature>
<accession>A0AAE1GIU2</accession>
<feature type="transmembrane region" description="Helical" evidence="5">
    <location>
        <begin position="214"/>
        <end position="237"/>
    </location>
</feature>
<dbReference type="EMBL" id="JAWQEG010000431">
    <property type="protein sequence ID" value="KAK3890358.1"/>
    <property type="molecule type" value="Genomic_DNA"/>
</dbReference>
<keyword evidence="5" id="KW-1133">Transmembrane helix</keyword>
<reference evidence="6" key="1">
    <citation type="submission" date="2023-10" db="EMBL/GenBank/DDBJ databases">
        <title>Genome assemblies of two species of porcelain crab, Petrolisthes cinctipes and Petrolisthes manimaculis (Anomura: Porcellanidae).</title>
        <authorList>
            <person name="Angst P."/>
        </authorList>
    </citation>
    <scope>NUCLEOTIDE SEQUENCE</scope>
    <source>
        <strain evidence="6">PB745_01</strain>
        <tissue evidence="6">Gill</tissue>
    </source>
</reference>
<evidence type="ECO:0000256" key="4">
    <source>
        <dbReference type="SAM" id="MobiDB-lite"/>
    </source>
</evidence>
<dbReference type="SUPFAM" id="SSF48403">
    <property type="entry name" value="Ankyrin repeat"/>
    <property type="match status" value="1"/>
</dbReference>
<dbReference type="Gene3D" id="1.25.40.20">
    <property type="entry name" value="Ankyrin repeat-containing domain"/>
    <property type="match status" value="1"/>
</dbReference>
<feature type="repeat" description="ANK" evidence="3">
    <location>
        <begin position="20"/>
        <end position="52"/>
    </location>
</feature>
<dbReference type="Proteomes" id="UP001286313">
    <property type="component" value="Unassembled WGS sequence"/>
</dbReference>
<name>A0AAE1GIU2_PETCI</name>
<keyword evidence="7" id="KW-1185">Reference proteome</keyword>
<dbReference type="AlphaFoldDB" id="A0AAE1GIU2"/>
<evidence type="ECO:0000256" key="5">
    <source>
        <dbReference type="SAM" id="Phobius"/>
    </source>
</evidence>
<organism evidence="6 7">
    <name type="scientific">Petrolisthes cinctipes</name>
    <name type="common">Flat porcelain crab</name>
    <dbReference type="NCBI Taxonomy" id="88211"/>
    <lineage>
        <taxon>Eukaryota</taxon>
        <taxon>Metazoa</taxon>
        <taxon>Ecdysozoa</taxon>
        <taxon>Arthropoda</taxon>
        <taxon>Crustacea</taxon>
        <taxon>Multicrustacea</taxon>
        <taxon>Malacostraca</taxon>
        <taxon>Eumalacostraca</taxon>
        <taxon>Eucarida</taxon>
        <taxon>Decapoda</taxon>
        <taxon>Pleocyemata</taxon>
        <taxon>Anomura</taxon>
        <taxon>Galatheoidea</taxon>
        <taxon>Porcellanidae</taxon>
        <taxon>Petrolisthes</taxon>
    </lineage>
</organism>
<evidence type="ECO:0000256" key="2">
    <source>
        <dbReference type="ARBA" id="ARBA00023043"/>
    </source>
</evidence>
<dbReference type="InterPro" id="IPR036770">
    <property type="entry name" value="Ankyrin_rpt-contain_sf"/>
</dbReference>
<evidence type="ECO:0000313" key="7">
    <source>
        <dbReference type="Proteomes" id="UP001286313"/>
    </source>
</evidence>
<dbReference type="Pfam" id="PF12796">
    <property type="entry name" value="Ank_2"/>
    <property type="match status" value="1"/>
</dbReference>
<evidence type="ECO:0000313" key="6">
    <source>
        <dbReference type="EMBL" id="KAK3890358.1"/>
    </source>
</evidence>
<dbReference type="InterPro" id="IPR002110">
    <property type="entry name" value="Ankyrin_rpt"/>
</dbReference>
<evidence type="ECO:0000256" key="3">
    <source>
        <dbReference type="PROSITE-ProRule" id="PRU00023"/>
    </source>
</evidence>
<sequence length="382" mass="41324">MAVKAILAHNNSTVLTPDINGQTPLHYASELQKAEVVRTLLEHKADIHATDKDGRTPLHYATEQGEVQLAILLLQHGASIDYRDATGNTPLHLAVMRGTSSSSSCSSSSSSKMVETLLLYCPNLALRNLVPQSHSSCGVEGEVFQTGEVKVAPIRRLTCRGTWSPAPSPSPTLDCRVAGQVLRDGSSWHDGCHQNRCIRGHVWRSPKVEQGCKALFLMVVVAVAAVVTSVVLTLVILRRRPIMTHPPPPPTPRHHHPPDPLTTTLKSSPTRKTAVSAENTMSTCTTISADHAIPADQDIIFPADHQDNIFPAADLPSISADHQHTFSADHQDNIFPADLPSISADHDGGIPADQHTTSADNINYETQHTTSTDQTDSDEELL</sequence>
<feature type="region of interest" description="Disordered" evidence="4">
    <location>
        <begin position="334"/>
        <end position="382"/>
    </location>
</feature>
<comment type="caution">
    <text evidence="6">The sequence shown here is derived from an EMBL/GenBank/DDBJ whole genome shotgun (WGS) entry which is preliminary data.</text>
</comment>
<feature type="region of interest" description="Disordered" evidence="4">
    <location>
        <begin position="244"/>
        <end position="270"/>
    </location>
</feature>
<proteinExistence type="predicted"/>
<keyword evidence="5" id="KW-0472">Membrane</keyword>
<evidence type="ECO:0000256" key="1">
    <source>
        <dbReference type="ARBA" id="ARBA00022737"/>
    </source>
</evidence>
<dbReference type="PANTHER" id="PTHR24171:SF9">
    <property type="entry name" value="ANKYRIN REPEAT DOMAIN-CONTAINING PROTEIN 39"/>
    <property type="match status" value="1"/>
</dbReference>
<keyword evidence="5" id="KW-0812">Transmembrane</keyword>
<protein>
    <submittedName>
        <fullName evidence="6">Uncharacterized protein</fullName>
    </submittedName>
</protein>
<dbReference type="PANTHER" id="PTHR24171">
    <property type="entry name" value="ANKYRIN REPEAT DOMAIN-CONTAINING PROTEIN 39-RELATED"/>
    <property type="match status" value="1"/>
</dbReference>
<keyword evidence="2 3" id="KW-0040">ANK repeat</keyword>
<dbReference type="PROSITE" id="PS50088">
    <property type="entry name" value="ANK_REPEAT"/>
    <property type="match status" value="2"/>
</dbReference>
<feature type="compositionally biased region" description="Low complexity" evidence="4">
    <location>
        <begin position="365"/>
        <end position="374"/>
    </location>
</feature>
<dbReference type="SMART" id="SM00248">
    <property type="entry name" value="ANK"/>
    <property type="match status" value="3"/>
</dbReference>
<gene>
    <name evidence="6" type="ORF">Pcinc_005735</name>
</gene>
<keyword evidence="1" id="KW-0677">Repeat</keyword>